<dbReference type="RefSeq" id="WP_053371071.1">
    <property type="nucleotide sequence ID" value="NZ_KQ435292.1"/>
</dbReference>
<sequence length="205" mass="22116">MHRPPRRLPGILGSRAARRFGNRLPATIGACALLLSVAACAAGPGPVEPTRTTAYERPAWMDEQLAEDARLVARQSRCLTDRGVEFQTDELGGFYAVDPALATALDDALDECTRSILGAAYRAPLTTSQLHGLYERQLDTRECLLAQGYSIPEPVSESDFVESQGMAWSAYEAFVEALGTLPVERAEAEQVRINAACPQPGLVGL</sequence>
<dbReference type="Proteomes" id="UP000037387">
    <property type="component" value="Unassembled WGS sequence"/>
</dbReference>
<keyword evidence="1" id="KW-0732">Signal</keyword>
<comment type="caution">
    <text evidence="2">The sequence shown here is derived from an EMBL/GenBank/DDBJ whole genome shotgun (WGS) entry which is preliminary data.</text>
</comment>
<protein>
    <recommendedName>
        <fullName evidence="4">DUF732 domain-containing protein</fullName>
    </recommendedName>
</protein>
<gene>
    <name evidence="2" type="ORF">M768_13595</name>
</gene>
<proteinExistence type="predicted"/>
<evidence type="ECO:0008006" key="4">
    <source>
        <dbReference type="Google" id="ProtNLM"/>
    </source>
</evidence>
<feature type="chain" id="PRO_5005598512" description="DUF732 domain-containing protein" evidence="1">
    <location>
        <begin position="42"/>
        <end position="205"/>
    </location>
</feature>
<organism evidence="2 3">
    <name type="scientific">Cellulosimicrobium cellulans F16</name>
    <dbReference type="NCBI Taxonomy" id="1350482"/>
    <lineage>
        <taxon>Bacteria</taxon>
        <taxon>Bacillati</taxon>
        <taxon>Actinomycetota</taxon>
        <taxon>Actinomycetes</taxon>
        <taxon>Micrococcales</taxon>
        <taxon>Promicromonosporaceae</taxon>
        <taxon>Cellulosimicrobium</taxon>
    </lineage>
</organism>
<name>A0A0M0F5T6_CELCE</name>
<keyword evidence="3" id="KW-1185">Reference proteome</keyword>
<dbReference type="EMBL" id="ATNL01000011">
    <property type="protein sequence ID" value="KON72536.1"/>
    <property type="molecule type" value="Genomic_DNA"/>
</dbReference>
<evidence type="ECO:0000256" key="1">
    <source>
        <dbReference type="SAM" id="SignalP"/>
    </source>
</evidence>
<accession>A0A0M0F5T6</accession>
<dbReference type="AlphaFoldDB" id="A0A0M0F5T6"/>
<feature type="signal peptide" evidence="1">
    <location>
        <begin position="1"/>
        <end position="41"/>
    </location>
</feature>
<evidence type="ECO:0000313" key="3">
    <source>
        <dbReference type="Proteomes" id="UP000037387"/>
    </source>
</evidence>
<evidence type="ECO:0000313" key="2">
    <source>
        <dbReference type="EMBL" id="KON72536.1"/>
    </source>
</evidence>
<dbReference type="PATRIC" id="fig|1350482.3.peg.3057"/>
<reference evidence="2 3" key="1">
    <citation type="journal article" date="2015" name="Sci. Rep.">
        <title>Functional and structural properties of a novel cellulosome-like multienzyme complex: efficient glycoside hydrolysis of water-insoluble 7-xylosyl-10-deacetylpaclitaxel.</title>
        <authorList>
            <person name="Dou T.Y."/>
            <person name="Luan H.W."/>
            <person name="Ge G.B."/>
            <person name="Dong M.M."/>
            <person name="Zou H.F."/>
            <person name="He Y.Q."/>
            <person name="Cui P."/>
            <person name="Wang J.Y."/>
            <person name="Hao D.C."/>
            <person name="Yang S.L."/>
            <person name="Yang L."/>
        </authorList>
    </citation>
    <scope>NUCLEOTIDE SEQUENCE [LARGE SCALE GENOMIC DNA]</scope>
    <source>
        <strain evidence="2 3">F16</strain>
    </source>
</reference>